<gene>
    <name evidence="2" type="ORF">Tco_0978192</name>
</gene>
<proteinExistence type="predicted"/>
<name>A0ABQ5EMC8_9ASTR</name>
<dbReference type="EMBL" id="BQNB010016457">
    <property type="protein sequence ID" value="GJT52035.1"/>
    <property type="molecule type" value="Genomic_DNA"/>
</dbReference>
<feature type="compositionally biased region" description="Basic and acidic residues" evidence="1">
    <location>
        <begin position="58"/>
        <end position="71"/>
    </location>
</feature>
<evidence type="ECO:0000256" key="1">
    <source>
        <dbReference type="SAM" id="MobiDB-lite"/>
    </source>
</evidence>
<reference evidence="2" key="1">
    <citation type="journal article" date="2022" name="Int. J. Mol. Sci.">
        <title>Draft Genome of Tanacetum Coccineum: Genomic Comparison of Closely Related Tanacetum-Family Plants.</title>
        <authorList>
            <person name="Yamashiro T."/>
            <person name="Shiraishi A."/>
            <person name="Nakayama K."/>
            <person name="Satake H."/>
        </authorList>
    </citation>
    <scope>NUCLEOTIDE SEQUENCE</scope>
</reference>
<dbReference type="Gene3D" id="2.40.70.10">
    <property type="entry name" value="Acid Proteases"/>
    <property type="match status" value="1"/>
</dbReference>
<dbReference type="Proteomes" id="UP001151760">
    <property type="component" value="Unassembled WGS sequence"/>
</dbReference>
<keyword evidence="2" id="KW-0548">Nucleotidyltransferase</keyword>
<dbReference type="PANTHER" id="PTHR33067:SF9">
    <property type="entry name" value="RNA-DIRECTED DNA POLYMERASE"/>
    <property type="match status" value="1"/>
</dbReference>
<keyword evidence="2" id="KW-0695">RNA-directed DNA polymerase</keyword>
<keyword evidence="3" id="KW-1185">Reference proteome</keyword>
<dbReference type="InterPro" id="IPR021109">
    <property type="entry name" value="Peptidase_aspartic_dom_sf"/>
</dbReference>
<feature type="region of interest" description="Disordered" evidence="1">
    <location>
        <begin position="1"/>
        <end position="71"/>
    </location>
</feature>
<feature type="compositionally biased region" description="Polar residues" evidence="1">
    <location>
        <begin position="1"/>
        <end position="26"/>
    </location>
</feature>
<reference evidence="2" key="2">
    <citation type="submission" date="2022-01" db="EMBL/GenBank/DDBJ databases">
        <authorList>
            <person name="Yamashiro T."/>
            <person name="Shiraishi A."/>
            <person name="Satake H."/>
            <person name="Nakayama K."/>
        </authorList>
    </citation>
    <scope>NUCLEOTIDE SEQUENCE</scope>
</reference>
<organism evidence="2 3">
    <name type="scientific">Tanacetum coccineum</name>
    <dbReference type="NCBI Taxonomy" id="301880"/>
    <lineage>
        <taxon>Eukaryota</taxon>
        <taxon>Viridiplantae</taxon>
        <taxon>Streptophyta</taxon>
        <taxon>Embryophyta</taxon>
        <taxon>Tracheophyta</taxon>
        <taxon>Spermatophyta</taxon>
        <taxon>Magnoliopsida</taxon>
        <taxon>eudicotyledons</taxon>
        <taxon>Gunneridae</taxon>
        <taxon>Pentapetalae</taxon>
        <taxon>asterids</taxon>
        <taxon>campanulids</taxon>
        <taxon>Asterales</taxon>
        <taxon>Asteraceae</taxon>
        <taxon>Asteroideae</taxon>
        <taxon>Anthemideae</taxon>
        <taxon>Anthemidinae</taxon>
        <taxon>Tanacetum</taxon>
    </lineage>
</organism>
<evidence type="ECO:0000313" key="3">
    <source>
        <dbReference type="Proteomes" id="UP001151760"/>
    </source>
</evidence>
<dbReference type="PANTHER" id="PTHR33067">
    <property type="entry name" value="RNA-DIRECTED DNA POLYMERASE-RELATED"/>
    <property type="match status" value="1"/>
</dbReference>
<accession>A0ABQ5EMC8</accession>
<comment type="caution">
    <text evidence="2">The sequence shown here is derived from an EMBL/GenBank/DDBJ whole genome shotgun (WGS) entry which is preliminary data.</text>
</comment>
<keyword evidence="2" id="KW-0808">Transferase</keyword>
<dbReference type="CDD" id="cd00303">
    <property type="entry name" value="retropepsin_like"/>
    <property type="match status" value="1"/>
</dbReference>
<protein>
    <submittedName>
        <fullName evidence="2">Reverse transcriptase domain-containing protein</fullName>
    </submittedName>
</protein>
<evidence type="ECO:0000313" key="2">
    <source>
        <dbReference type="EMBL" id="GJT52035.1"/>
    </source>
</evidence>
<sequence length="333" mass="37054">MNMLANLTMQNQSPSGSRSLPSNTVANPRGDVKVITTRSGVSYDGPKIPPTSSSPLPKEVERKTEVTKDKLPKKLGDPSKFLISCDFPRMVEWLALADLGASINLMPLSVWKKLSLPDLTSTRMTLELADQSINRPIGVAEDVFVKVGKFDKKWISSKRQKTKRSFKLTPLRNILMSIELSRGSTTSTPDSSPSLTPVETSDYLLEEFADELALLDPFPPGIGDADFDPEGDIHLLEKLLNNDPSSPLLPKELNFEELKTIKSLIDDFPPLTDDESPLEADVLEENFKIYSNPLFEFDEEIEPITLHSFSSPTFSFYNPIEQTFSAPYDPSIS</sequence>
<dbReference type="GO" id="GO:0003964">
    <property type="term" value="F:RNA-directed DNA polymerase activity"/>
    <property type="evidence" value="ECO:0007669"/>
    <property type="project" value="UniProtKB-KW"/>
</dbReference>